<dbReference type="Proteomes" id="UP000215086">
    <property type="component" value="Chromosome"/>
</dbReference>
<evidence type="ECO:0000256" key="1">
    <source>
        <dbReference type="SAM" id="MobiDB-lite"/>
    </source>
</evidence>
<organism evidence="2 3">
    <name type="scientific">Thermogutta terrifontis</name>
    <dbReference type="NCBI Taxonomy" id="1331910"/>
    <lineage>
        <taxon>Bacteria</taxon>
        <taxon>Pseudomonadati</taxon>
        <taxon>Planctomycetota</taxon>
        <taxon>Planctomycetia</taxon>
        <taxon>Pirellulales</taxon>
        <taxon>Thermoguttaceae</taxon>
        <taxon>Thermogutta</taxon>
    </lineage>
</organism>
<dbReference type="AlphaFoldDB" id="A0A286RC77"/>
<proteinExistence type="predicted"/>
<evidence type="ECO:0000313" key="3">
    <source>
        <dbReference type="Proteomes" id="UP000215086"/>
    </source>
</evidence>
<gene>
    <name evidence="2" type="ORF">THTE_0962</name>
</gene>
<dbReference type="EMBL" id="CP018477">
    <property type="protein sequence ID" value="ASV73564.1"/>
    <property type="molecule type" value="Genomic_DNA"/>
</dbReference>
<feature type="region of interest" description="Disordered" evidence="1">
    <location>
        <begin position="1"/>
        <end position="32"/>
    </location>
</feature>
<protein>
    <submittedName>
        <fullName evidence="2">Uncharacterized protein</fullName>
    </submittedName>
</protein>
<evidence type="ECO:0000313" key="2">
    <source>
        <dbReference type="EMBL" id="ASV73564.1"/>
    </source>
</evidence>
<feature type="compositionally biased region" description="Basic residues" evidence="1">
    <location>
        <begin position="1"/>
        <end position="13"/>
    </location>
</feature>
<dbReference type="KEGG" id="ttf:THTE_0962"/>
<accession>A0A286RC77</accession>
<feature type="compositionally biased region" description="Basic and acidic residues" evidence="1">
    <location>
        <begin position="17"/>
        <end position="32"/>
    </location>
</feature>
<sequence length="96" mass="10773">MVRCVGRLKRSGNHGHSPRDDGAHCRGTRDRQKITTGHAGRTTFTAGRAFLKLRISSGHVYHPLCWSLYKPSAERLGWFPHCPTIHSTPSRSRALL</sequence>
<reference evidence="2 3" key="1">
    <citation type="journal article" name="Front. Microbiol.">
        <title>Sugar Metabolism of the First Thermophilic Planctomycete Thermogutta terrifontis: Comparative Genomic and Transcriptomic Approaches.</title>
        <authorList>
            <person name="Elcheninov A.G."/>
            <person name="Menzel P."/>
            <person name="Gudbergsdottir S.R."/>
            <person name="Slesarev A.I."/>
            <person name="Kadnikov V.V."/>
            <person name="Krogh A."/>
            <person name="Bonch-Osmolovskaya E.A."/>
            <person name="Peng X."/>
            <person name="Kublanov I.V."/>
        </authorList>
    </citation>
    <scope>NUCLEOTIDE SEQUENCE [LARGE SCALE GENOMIC DNA]</scope>
    <source>
        <strain evidence="2 3">R1</strain>
    </source>
</reference>
<keyword evidence="3" id="KW-1185">Reference proteome</keyword>
<name>A0A286RC77_9BACT</name>